<dbReference type="AlphaFoldDB" id="A0A1D2MW50"/>
<feature type="compositionally biased region" description="Basic and acidic residues" evidence="1">
    <location>
        <begin position="91"/>
        <end position="105"/>
    </location>
</feature>
<sequence length="148" mass="16658">MPPSKDEFLERKIMCLEKRLTLVERFMELRFCESIRDFSIRNEDDHDSPPPSGTSKRKKISKARCTPEPSPPPPAVKKIPGRRGRPPKAIKAVEARDRSPSDRSTPRKALKNSVQNRPGPSSVKRKALEKADADAAKVGKRGDENMED</sequence>
<organism evidence="2 3">
    <name type="scientific">Orchesella cincta</name>
    <name type="common">Springtail</name>
    <name type="synonym">Podura cincta</name>
    <dbReference type="NCBI Taxonomy" id="48709"/>
    <lineage>
        <taxon>Eukaryota</taxon>
        <taxon>Metazoa</taxon>
        <taxon>Ecdysozoa</taxon>
        <taxon>Arthropoda</taxon>
        <taxon>Hexapoda</taxon>
        <taxon>Collembola</taxon>
        <taxon>Entomobryomorpha</taxon>
        <taxon>Entomobryoidea</taxon>
        <taxon>Orchesellidae</taxon>
        <taxon>Orchesellinae</taxon>
        <taxon>Orchesella</taxon>
    </lineage>
</organism>
<gene>
    <name evidence="2" type="ORF">Ocin01_09522</name>
</gene>
<evidence type="ECO:0000313" key="2">
    <source>
        <dbReference type="EMBL" id="ODM97161.1"/>
    </source>
</evidence>
<feature type="non-terminal residue" evidence="2">
    <location>
        <position position="148"/>
    </location>
</feature>
<evidence type="ECO:0000313" key="3">
    <source>
        <dbReference type="Proteomes" id="UP000094527"/>
    </source>
</evidence>
<feature type="compositionally biased region" description="Basic residues" evidence="1">
    <location>
        <begin position="79"/>
        <end position="88"/>
    </location>
</feature>
<proteinExistence type="predicted"/>
<name>A0A1D2MW50_ORCCI</name>
<dbReference type="Proteomes" id="UP000094527">
    <property type="component" value="Unassembled WGS sequence"/>
</dbReference>
<comment type="caution">
    <text evidence="2">The sequence shown here is derived from an EMBL/GenBank/DDBJ whole genome shotgun (WGS) entry which is preliminary data.</text>
</comment>
<evidence type="ECO:0000256" key="1">
    <source>
        <dbReference type="SAM" id="MobiDB-lite"/>
    </source>
</evidence>
<accession>A0A1D2MW50</accession>
<feature type="compositionally biased region" description="Basic and acidic residues" evidence="1">
    <location>
        <begin position="126"/>
        <end position="148"/>
    </location>
</feature>
<keyword evidence="3" id="KW-1185">Reference proteome</keyword>
<feature type="region of interest" description="Disordered" evidence="1">
    <location>
        <begin position="37"/>
        <end position="148"/>
    </location>
</feature>
<feature type="compositionally biased region" description="Basic and acidic residues" evidence="1">
    <location>
        <begin position="37"/>
        <end position="48"/>
    </location>
</feature>
<dbReference type="EMBL" id="LJIJ01000468">
    <property type="protein sequence ID" value="ODM97161.1"/>
    <property type="molecule type" value="Genomic_DNA"/>
</dbReference>
<protein>
    <submittedName>
        <fullName evidence="2">Solute carrier family 28 member 3</fullName>
    </submittedName>
</protein>
<reference evidence="2 3" key="1">
    <citation type="journal article" date="2016" name="Genome Biol. Evol.">
        <title>Gene Family Evolution Reflects Adaptation to Soil Environmental Stressors in the Genome of the Collembolan Orchesella cincta.</title>
        <authorList>
            <person name="Faddeeva-Vakhrusheva A."/>
            <person name="Derks M.F."/>
            <person name="Anvar S.Y."/>
            <person name="Agamennone V."/>
            <person name="Suring W."/>
            <person name="Smit S."/>
            <person name="van Straalen N.M."/>
            <person name="Roelofs D."/>
        </authorList>
    </citation>
    <scope>NUCLEOTIDE SEQUENCE [LARGE SCALE GENOMIC DNA]</scope>
    <source>
        <tissue evidence="2">Mixed pool</tissue>
    </source>
</reference>